<evidence type="ECO:0000256" key="1">
    <source>
        <dbReference type="ARBA" id="ARBA00004141"/>
    </source>
</evidence>
<sequence length="472" mass="52555">MAEKSNEKVFDPYEAREVEKPLSNCDALLSLLKCVVGTGCLALPLAFFYVGYVGGIILTIVVTALLIYGLQLLIRCMVESSRRNMVGYMTFPETMSYAISVGPKCCHWASKCSGHLVNGILIFSHYGVCVVYIVFVSVNVKQVIDHNCKELDVRLYCFIVGMLSLPLFLLRHLKYLVPTNIIANILMYTGFGCIFYYFFTNLPPIKDVELFNYQLPLFFGILLFATSSVGVMLAIESKMAKPRDYLGWFGVLNRGAVFVALTYIIFGFMGYWRYGSIVAASVTLNMPTSEALAQVIKLFIAISVFFTFPLSGYVVVDIVCNQYIAKNHNPKNPHMIEYIFRACFVIVCTANAIAFPNLGPLLALVGAFSISLLNIIFPCWIEICLLYGSSYGPGKWKLVKDIIIIIIGLAILVYGTYSAIMDMIREYGGSSDAVADNSKKTKGPEDLEDELNAATINDPIIDNITPEKQFYL</sequence>
<keyword evidence="2 5" id="KW-0812">Transmembrane</keyword>
<dbReference type="Proteomes" id="UP000009192">
    <property type="component" value="Unassembled WGS sequence"/>
</dbReference>
<organism evidence="7 8">
    <name type="scientific">Drosophila mojavensis</name>
    <name type="common">Fruit fly</name>
    <dbReference type="NCBI Taxonomy" id="7230"/>
    <lineage>
        <taxon>Eukaryota</taxon>
        <taxon>Metazoa</taxon>
        <taxon>Ecdysozoa</taxon>
        <taxon>Arthropoda</taxon>
        <taxon>Hexapoda</taxon>
        <taxon>Insecta</taxon>
        <taxon>Pterygota</taxon>
        <taxon>Neoptera</taxon>
        <taxon>Endopterygota</taxon>
        <taxon>Diptera</taxon>
        <taxon>Brachycera</taxon>
        <taxon>Muscomorpha</taxon>
        <taxon>Ephydroidea</taxon>
        <taxon>Drosophilidae</taxon>
        <taxon>Drosophila</taxon>
    </lineage>
</organism>
<dbReference type="InParanoid" id="B4KWF9"/>
<dbReference type="AlphaFoldDB" id="B4KWF9"/>
<feature type="transmembrane region" description="Helical" evidence="5">
    <location>
        <begin position="56"/>
        <end position="74"/>
    </location>
</feature>
<dbReference type="eggNOG" id="KOG1304">
    <property type="taxonomic scope" value="Eukaryota"/>
</dbReference>
<feature type="transmembrane region" description="Helical" evidence="5">
    <location>
        <begin position="361"/>
        <end position="386"/>
    </location>
</feature>
<keyword evidence="8" id="KW-1185">Reference proteome</keyword>
<name>B4KWF9_DROMO</name>
<evidence type="ECO:0000256" key="2">
    <source>
        <dbReference type="ARBA" id="ARBA00022692"/>
    </source>
</evidence>
<feature type="transmembrane region" description="Helical" evidence="5">
    <location>
        <begin position="256"/>
        <end position="274"/>
    </location>
</feature>
<feature type="transmembrane region" description="Helical" evidence="5">
    <location>
        <begin position="116"/>
        <end position="138"/>
    </location>
</feature>
<dbReference type="FunCoup" id="B4KWF9">
    <property type="interactions" value="11"/>
</dbReference>
<evidence type="ECO:0000313" key="8">
    <source>
        <dbReference type="Proteomes" id="UP000009192"/>
    </source>
</evidence>
<feature type="transmembrane region" description="Helical" evidence="5">
    <location>
        <begin position="336"/>
        <end position="355"/>
    </location>
</feature>
<feature type="domain" description="Amino acid transporter transmembrane" evidence="6">
    <location>
        <begin position="22"/>
        <end position="421"/>
    </location>
</feature>
<feature type="transmembrane region" description="Helical" evidence="5">
    <location>
        <begin position="182"/>
        <end position="199"/>
    </location>
</feature>
<feature type="transmembrane region" description="Helical" evidence="5">
    <location>
        <begin position="294"/>
        <end position="316"/>
    </location>
</feature>
<dbReference type="KEGG" id="dmo:Dmoj_GI11442"/>
<dbReference type="OrthoDB" id="1684102at2759"/>
<evidence type="ECO:0000259" key="6">
    <source>
        <dbReference type="Pfam" id="PF01490"/>
    </source>
</evidence>
<dbReference type="InterPro" id="IPR013057">
    <property type="entry name" value="AA_transpt_TM"/>
</dbReference>
<comment type="subcellular location">
    <subcellularLocation>
        <location evidence="1">Membrane</location>
        <topology evidence="1">Multi-pass membrane protein</topology>
    </subcellularLocation>
</comment>
<feature type="transmembrane region" description="Helical" evidence="5">
    <location>
        <begin position="153"/>
        <end position="170"/>
    </location>
</feature>
<dbReference type="HOGENOM" id="CLU_009646_0_1_1"/>
<dbReference type="EMBL" id="CH933809">
    <property type="protein sequence ID" value="EDW19588.2"/>
    <property type="molecule type" value="Genomic_DNA"/>
</dbReference>
<gene>
    <name evidence="7" type="primary">Dmoj\GI11442</name>
    <name evidence="7" type="ORF">Dmoj_GI11442</name>
</gene>
<reference evidence="7 8" key="1">
    <citation type="journal article" date="2007" name="Nature">
        <title>Evolution of genes and genomes on the Drosophila phylogeny.</title>
        <authorList>
            <consortium name="Drosophila 12 Genomes Consortium"/>
            <person name="Clark A.G."/>
            <person name="Eisen M.B."/>
            <person name="Smith D.R."/>
            <person name="Bergman C.M."/>
            <person name="Oliver B."/>
            <person name="Markow T.A."/>
            <person name="Kaufman T.C."/>
            <person name="Kellis M."/>
            <person name="Gelbart W."/>
            <person name="Iyer V.N."/>
            <person name="Pollard D.A."/>
            <person name="Sackton T.B."/>
            <person name="Larracuente A.M."/>
            <person name="Singh N.D."/>
            <person name="Abad J.P."/>
            <person name="Abt D.N."/>
            <person name="Adryan B."/>
            <person name="Aguade M."/>
            <person name="Akashi H."/>
            <person name="Anderson W.W."/>
            <person name="Aquadro C.F."/>
            <person name="Ardell D.H."/>
            <person name="Arguello R."/>
            <person name="Artieri C.G."/>
            <person name="Barbash D.A."/>
            <person name="Barker D."/>
            <person name="Barsanti P."/>
            <person name="Batterham P."/>
            <person name="Batzoglou S."/>
            <person name="Begun D."/>
            <person name="Bhutkar A."/>
            <person name="Blanco E."/>
            <person name="Bosak S.A."/>
            <person name="Bradley R.K."/>
            <person name="Brand A.D."/>
            <person name="Brent M.R."/>
            <person name="Brooks A.N."/>
            <person name="Brown R.H."/>
            <person name="Butlin R.K."/>
            <person name="Caggese C."/>
            <person name="Calvi B.R."/>
            <person name="Bernardo de Carvalho A."/>
            <person name="Caspi A."/>
            <person name="Castrezana S."/>
            <person name="Celniker S.E."/>
            <person name="Chang J.L."/>
            <person name="Chapple C."/>
            <person name="Chatterji S."/>
            <person name="Chinwalla A."/>
            <person name="Civetta A."/>
            <person name="Clifton S.W."/>
            <person name="Comeron J.M."/>
            <person name="Costello J.C."/>
            <person name="Coyne J.A."/>
            <person name="Daub J."/>
            <person name="David R.G."/>
            <person name="Delcher A.L."/>
            <person name="Delehaunty K."/>
            <person name="Do C.B."/>
            <person name="Ebling H."/>
            <person name="Edwards K."/>
            <person name="Eickbush T."/>
            <person name="Evans J.D."/>
            <person name="Filipski A."/>
            <person name="Findeiss S."/>
            <person name="Freyhult E."/>
            <person name="Fulton L."/>
            <person name="Fulton R."/>
            <person name="Garcia A.C."/>
            <person name="Gardiner A."/>
            <person name="Garfield D.A."/>
            <person name="Garvin B.E."/>
            <person name="Gibson G."/>
            <person name="Gilbert D."/>
            <person name="Gnerre S."/>
            <person name="Godfrey J."/>
            <person name="Good R."/>
            <person name="Gotea V."/>
            <person name="Gravely B."/>
            <person name="Greenberg A.J."/>
            <person name="Griffiths-Jones S."/>
            <person name="Gross S."/>
            <person name="Guigo R."/>
            <person name="Gustafson E.A."/>
            <person name="Haerty W."/>
            <person name="Hahn M.W."/>
            <person name="Halligan D.L."/>
            <person name="Halpern A.L."/>
            <person name="Halter G.M."/>
            <person name="Han M.V."/>
            <person name="Heger A."/>
            <person name="Hillier L."/>
            <person name="Hinrichs A.S."/>
            <person name="Holmes I."/>
            <person name="Hoskins R.A."/>
            <person name="Hubisz M.J."/>
            <person name="Hultmark D."/>
            <person name="Huntley M.A."/>
            <person name="Jaffe D.B."/>
            <person name="Jagadeeshan S."/>
            <person name="Jeck W.R."/>
            <person name="Johnson J."/>
            <person name="Jones C.D."/>
            <person name="Jordan W.C."/>
            <person name="Karpen G.H."/>
            <person name="Kataoka E."/>
            <person name="Keightley P.D."/>
            <person name="Kheradpour P."/>
            <person name="Kirkness E.F."/>
            <person name="Koerich L.B."/>
            <person name="Kristiansen K."/>
            <person name="Kudrna D."/>
            <person name="Kulathinal R.J."/>
            <person name="Kumar S."/>
            <person name="Kwok R."/>
            <person name="Lander E."/>
            <person name="Langley C.H."/>
            <person name="Lapoint R."/>
            <person name="Lazzaro B.P."/>
            <person name="Lee S.J."/>
            <person name="Levesque L."/>
            <person name="Li R."/>
            <person name="Lin C.F."/>
            <person name="Lin M.F."/>
            <person name="Lindblad-Toh K."/>
            <person name="Llopart A."/>
            <person name="Long M."/>
            <person name="Low L."/>
            <person name="Lozovsky E."/>
            <person name="Lu J."/>
            <person name="Luo M."/>
            <person name="Machado C.A."/>
            <person name="Makalowski W."/>
            <person name="Marzo M."/>
            <person name="Matsuda M."/>
            <person name="Matzkin L."/>
            <person name="McAllister B."/>
            <person name="McBride C.S."/>
            <person name="McKernan B."/>
            <person name="McKernan K."/>
            <person name="Mendez-Lago M."/>
            <person name="Minx P."/>
            <person name="Mollenhauer M.U."/>
            <person name="Montooth K."/>
            <person name="Mount S.M."/>
            <person name="Mu X."/>
            <person name="Myers E."/>
            <person name="Negre B."/>
            <person name="Newfeld S."/>
            <person name="Nielsen R."/>
            <person name="Noor M.A."/>
            <person name="O'Grady P."/>
            <person name="Pachter L."/>
            <person name="Papaceit M."/>
            <person name="Parisi M.J."/>
            <person name="Parisi M."/>
            <person name="Parts L."/>
            <person name="Pedersen J.S."/>
            <person name="Pesole G."/>
            <person name="Phillippy A.M."/>
            <person name="Ponting C.P."/>
            <person name="Pop M."/>
            <person name="Porcelli D."/>
            <person name="Powell J.R."/>
            <person name="Prohaska S."/>
            <person name="Pruitt K."/>
            <person name="Puig M."/>
            <person name="Quesneville H."/>
            <person name="Ram K.R."/>
            <person name="Rand D."/>
            <person name="Rasmussen M.D."/>
            <person name="Reed L.K."/>
            <person name="Reenan R."/>
            <person name="Reily A."/>
            <person name="Remington K.A."/>
            <person name="Rieger T.T."/>
            <person name="Ritchie M.G."/>
            <person name="Robin C."/>
            <person name="Rogers Y.H."/>
            <person name="Rohde C."/>
            <person name="Rozas J."/>
            <person name="Rubenfield M.J."/>
            <person name="Ruiz A."/>
            <person name="Russo S."/>
            <person name="Salzberg S.L."/>
            <person name="Sanchez-Gracia A."/>
            <person name="Saranga D.J."/>
            <person name="Sato H."/>
            <person name="Schaeffer S.W."/>
            <person name="Schatz M.C."/>
            <person name="Schlenke T."/>
            <person name="Schwartz R."/>
            <person name="Segarra C."/>
            <person name="Singh R.S."/>
            <person name="Sirot L."/>
            <person name="Sirota M."/>
            <person name="Sisneros N.B."/>
            <person name="Smith C.D."/>
            <person name="Smith T.F."/>
            <person name="Spieth J."/>
            <person name="Stage D.E."/>
            <person name="Stark A."/>
            <person name="Stephan W."/>
            <person name="Strausberg R.L."/>
            <person name="Strempel S."/>
            <person name="Sturgill D."/>
            <person name="Sutton G."/>
            <person name="Sutton G.G."/>
            <person name="Tao W."/>
            <person name="Teichmann S."/>
            <person name="Tobari Y.N."/>
            <person name="Tomimura Y."/>
            <person name="Tsolas J.M."/>
            <person name="Valente V.L."/>
            <person name="Venter E."/>
            <person name="Venter J.C."/>
            <person name="Vicario S."/>
            <person name="Vieira F.G."/>
            <person name="Vilella A.J."/>
            <person name="Villasante A."/>
            <person name="Walenz B."/>
            <person name="Wang J."/>
            <person name="Wasserman M."/>
            <person name="Watts T."/>
            <person name="Wilson D."/>
            <person name="Wilson R.K."/>
            <person name="Wing R.A."/>
            <person name="Wolfner M.F."/>
            <person name="Wong A."/>
            <person name="Wong G.K."/>
            <person name="Wu C.I."/>
            <person name="Wu G."/>
            <person name="Yamamoto D."/>
            <person name="Yang H.P."/>
            <person name="Yang S.P."/>
            <person name="Yorke J.A."/>
            <person name="Yoshida K."/>
            <person name="Zdobnov E."/>
            <person name="Zhang P."/>
            <person name="Zhang Y."/>
            <person name="Zimin A.V."/>
            <person name="Baldwin J."/>
            <person name="Abdouelleil A."/>
            <person name="Abdulkadir J."/>
            <person name="Abebe A."/>
            <person name="Abera B."/>
            <person name="Abreu J."/>
            <person name="Acer S.C."/>
            <person name="Aftuck L."/>
            <person name="Alexander A."/>
            <person name="An P."/>
            <person name="Anderson E."/>
            <person name="Anderson S."/>
            <person name="Arachi H."/>
            <person name="Azer M."/>
            <person name="Bachantsang P."/>
            <person name="Barry A."/>
            <person name="Bayul T."/>
            <person name="Berlin A."/>
            <person name="Bessette D."/>
            <person name="Bloom T."/>
            <person name="Blye J."/>
            <person name="Boguslavskiy L."/>
            <person name="Bonnet C."/>
            <person name="Boukhgalter B."/>
            <person name="Bourzgui I."/>
            <person name="Brown A."/>
            <person name="Cahill P."/>
            <person name="Channer S."/>
            <person name="Cheshatsang Y."/>
            <person name="Chuda L."/>
            <person name="Citroen M."/>
            <person name="Collymore A."/>
            <person name="Cooke P."/>
            <person name="Costello M."/>
            <person name="D'Aco K."/>
            <person name="Daza R."/>
            <person name="De Haan G."/>
            <person name="DeGray S."/>
            <person name="DeMaso C."/>
            <person name="Dhargay N."/>
            <person name="Dooley K."/>
            <person name="Dooley E."/>
            <person name="Doricent M."/>
            <person name="Dorje P."/>
            <person name="Dorjee K."/>
            <person name="Dupes A."/>
            <person name="Elong R."/>
            <person name="Falk J."/>
            <person name="Farina A."/>
            <person name="Faro S."/>
            <person name="Ferguson D."/>
            <person name="Fisher S."/>
            <person name="Foley C.D."/>
            <person name="Franke A."/>
            <person name="Friedrich D."/>
            <person name="Gadbois L."/>
            <person name="Gearin G."/>
            <person name="Gearin C.R."/>
            <person name="Giannoukos G."/>
            <person name="Goode T."/>
            <person name="Graham J."/>
            <person name="Grandbois E."/>
            <person name="Grewal S."/>
            <person name="Gyaltsen K."/>
            <person name="Hafez N."/>
            <person name="Hagos B."/>
            <person name="Hall J."/>
            <person name="Henson C."/>
            <person name="Hollinger A."/>
            <person name="Honan T."/>
            <person name="Huard M.D."/>
            <person name="Hughes L."/>
            <person name="Hurhula B."/>
            <person name="Husby M.E."/>
            <person name="Kamat A."/>
            <person name="Kanga B."/>
            <person name="Kashin S."/>
            <person name="Khazanovich D."/>
            <person name="Kisner P."/>
            <person name="Lance K."/>
            <person name="Lara M."/>
            <person name="Lee W."/>
            <person name="Lennon N."/>
            <person name="Letendre F."/>
            <person name="LeVine R."/>
            <person name="Lipovsky A."/>
            <person name="Liu X."/>
            <person name="Liu J."/>
            <person name="Liu S."/>
            <person name="Lokyitsang T."/>
            <person name="Lokyitsang Y."/>
            <person name="Lubonja R."/>
            <person name="Lui A."/>
            <person name="MacDonald P."/>
            <person name="Magnisalis V."/>
            <person name="Maru K."/>
            <person name="Matthews C."/>
            <person name="McCusker W."/>
            <person name="McDonough S."/>
            <person name="Mehta T."/>
            <person name="Meldrim J."/>
            <person name="Meneus L."/>
            <person name="Mihai O."/>
            <person name="Mihalev A."/>
            <person name="Mihova T."/>
            <person name="Mittelman R."/>
            <person name="Mlenga V."/>
            <person name="Montmayeur A."/>
            <person name="Mulrain L."/>
            <person name="Navidi A."/>
            <person name="Naylor J."/>
            <person name="Negash T."/>
            <person name="Nguyen T."/>
            <person name="Nguyen N."/>
            <person name="Nicol R."/>
            <person name="Norbu C."/>
            <person name="Norbu N."/>
            <person name="Novod N."/>
            <person name="O'Neill B."/>
            <person name="Osman S."/>
            <person name="Markiewicz E."/>
            <person name="Oyono O.L."/>
            <person name="Patti C."/>
            <person name="Phunkhang P."/>
            <person name="Pierre F."/>
            <person name="Priest M."/>
            <person name="Raghuraman S."/>
            <person name="Rege F."/>
            <person name="Reyes R."/>
            <person name="Rise C."/>
            <person name="Rogov P."/>
            <person name="Ross K."/>
            <person name="Ryan E."/>
            <person name="Settipalli S."/>
            <person name="Shea T."/>
            <person name="Sherpa N."/>
            <person name="Shi L."/>
            <person name="Shih D."/>
            <person name="Sparrow T."/>
            <person name="Spaulding J."/>
            <person name="Stalker J."/>
            <person name="Stange-Thomann N."/>
            <person name="Stavropoulos S."/>
            <person name="Stone C."/>
            <person name="Strader C."/>
            <person name="Tesfaye S."/>
            <person name="Thomson T."/>
            <person name="Thoulutsang Y."/>
            <person name="Thoulutsang D."/>
            <person name="Topham K."/>
            <person name="Topping I."/>
            <person name="Tsamla T."/>
            <person name="Vassiliev H."/>
            <person name="Vo A."/>
            <person name="Wangchuk T."/>
            <person name="Wangdi T."/>
            <person name="Weiand M."/>
            <person name="Wilkinson J."/>
            <person name="Wilson A."/>
            <person name="Yadav S."/>
            <person name="Young G."/>
            <person name="Yu Q."/>
            <person name="Zembek L."/>
            <person name="Zhong D."/>
            <person name="Zimmer A."/>
            <person name="Zwirko Z."/>
            <person name="Jaffe D.B."/>
            <person name="Alvarez P."/>
            <person name="Brockman W."/>
            <person name="Butler J."/>
            <person name="Chin C."/>
            <person name="Gnerre S."/>
            <person name="Grabherr M."/>
            <person name="Kleber M."/>
            <person name="Mauceli E."/>
            <person name="MacCallum I."/>
        </authorList>
    </citation>
    <scope>NUCLEOTIDE SEQUENCE [LARGE SCALE GENOMIC DNA]</scope>
    <source>
        <strain evidence="8">Tucson 15081-1352.22</strain>
    </source>
</reference>
<keyword evidence="4 5" id="KW-0472">Membrane</keyword>
<evidence type="ECO:0000256" key="5">
    <source>
        <dbReference type="SAM" id="Phobius"/>
    </source>
</evidence>
<proteinExistence type="predicted"/>
<feature type="transmembrane region" description="Helical" evidence="5">
    <location>
        <begin position="398"/>
        <end position="417"/>
    </location>
</feature>
<feature type="transmembrane region" description="Helical" evidence="5">
    <location>
        <begin position="28"/>
        <end position="50"/>
    </location>
</feature>
<feature type="transmembrane region" description="Helical" evidence="5">
    <location>
        <begin position="211"/>
        <end position="235"/>
    </location>
</feature>
<dbReference type="PANTHER" id="PTHR22950:SF340">
    <property type="entry name" value="AMINO ACID TRANSPORTER TRANSMEMBRANE DOMAIN-CONTAINING PROTEIN-RELATED"/>
    <property type="match status" value="1"/>
</dbReference>
<protein>
    <recommendedName>
        <fullName evidence="6">Amino acid transporter transmembrane domain-containing protein</fullName>
    </recommendedName>
</protein>
<keyword evidence="3 5" id="KW-1133">Transmembrane helix</keyword>
<evidence type="ECO:0000256" key="3">
    <source>
        <dbReference type="ARBA" id="ARBA00022989"/>
    </source>
</evidence>
<dbReference type="GO" id="GO:0015179">
    <property type="term" value="F:L-amino acid transmembrane transporter activity"/>
    <property type="evidence" value="ECO:0007669"/>
    <property type="project" value="TreeGrafter"/>
</dbReference>
<accession>B4KWF9</accession>
<dbReference type="Pfam" id="PF01490">
    <property type="entry name" value="Aa_trans"/>
    <property type="match status" value="1"/>
</dbReference>
<evidence type="ECO:0000256" key="4">
    <source>
        <dbReference type="ARBA" id="ARBA00023136"/>
    </source>
</evidence>
<dbReference type="PANTHER" id="PTHR22950">
    <property type="entry name" value="AMINO ACID TRANSPORTER"/>
    <property type="match status" value="1"/>
</dbReference>
<dbReference type="GO" id="GO:0005774">
    <property type="term" value="C:vacuolar membrane"/>
    <property type="evidence" value="ECO:0007669"/>
    <property type="project" value="TreeGrafter"/>
</dbReference>
<evidence type="ECO:0000313" key="7">
    <source>
        <dbReference type="EMBL" id="EDW19588.2"/>
    </source>
</evidence>